<evidence type="ECO:0000256" key="1">
    <source>
        <dbReference type="ARBA" id="ARBA00023002"/>
    </source>
</evidence>
<dbReference type="SUPFAM" id="SSF50475">
    <property type="entry name" value="FMN-binding split barrel"/>
    <property type="match status" value="1"/>
</dbReference>
<comment type="caution">
    <text evidence="3">The sequence shown here is derived from an EMBL/GenBank/DDBJ whole genome shotgun (WGS) entry which is preliminary data.</text>
</comment>
<dbReference type="InterPro" id="IPR012349">
    <property type="entry name" value="Split_barrel_FMN-bd"/>
</dbReference>
<feature type="domain" description="Flavin reductase like" evidence="2">
    <location>
        <begin position="23"/>
        <end position="173"/>
    </location>
</feature>
<dbReference type="SMART" id="SM00903">
    <property type="entry name" value="Flavin_Reduct"/>
    <property type="match status" value="1"/>
</dbReference>
<dbReference type="PANTHER" id="PTHR30466:SF1">
    <property type="entry name" value="FMN REDUCTASE (NADH) RUTF"/>
    <property type="match status" value="1"/>
</dbReference>
<dbReference type="RefSeq" id="WP_201882264.1">
    <property type="nucleotide sequence ID" value="NZ_JAERRF010000038.1"/>
</dbReference>
<dbReference type="InterPro" id="IPR050268">
    <property type="entry name" value="NADH-dep_flavin_reductase"/>
</dbReference>
<dbReference type="Gene3D" id="2.30.110.10">
    <property type="entry name" value="Electron Transport, Fmn-binding Protein, Chain A"/>
    <property type="match status" value="1"/>
</dbReference>
<evidence type="ECO:0000259" key="2">
    <source>
        <dbReference type="SMART" id="SM00903"/>
    </source>
</evidence>
<proteinExistence type="predicted"/>
<sequence>MSHPRALHAPAQAVTSEAFRDVFAQLPTGVTIVTSSCPDGTSPCGMTTSAVCSLSLHPLMVLVCLSNRSRTLAGIRFNGAFALNLLRHDQAPLAERFADAAISQSDRFARTRHHQTDALPVLSNALAWLTCQVAHMHPGGDHTIVTATVRSVGSGDSRSGSPPLVWHNRKFTALT</sequence>
<organism evidence="3 4">
    <name type="scientific">Streptomyces coffeae</name>
    <dbReference type="NCBI Taxonomy" id="621382"/>
    <lineage>
        <taxon>Bacteria</taxon>
        <taxon>Bacillati</taxon>
        <taxon>Actinomycetota</taxon>
        <taxon>Actinomycetes</taxon>
        <taxon>Kitasatosporales</taxon>
        <taxon>Streptomycetaceae</taxon>
        <taxon>Streptomyces</taxon>
    </lineage>
</organism>
<keyword evidence="4" id="KW-1185">Reference proteome</keyword>
<dbReference type="InterPro" id="IPR002563">
    <property type="entry name" value="Flavin_Rdtase-like_dom"/>
</dbReference>
<reference evidence="3 4" key="1">
    <citation type="submission" date="2021-01" db="EMBL/GenBank/DDBJ databases">
        <title>WGS of actinomycetes isolated from Thailand.</title>
        <authorList>
            <person name="Thawai C."/>
        </authorList>
    </citation>
    <scope>NUCLEOTIDE SEQUENCE [LARGE SCALE GENOMIC DNA]</scope>
    <source>
        <strain evidence="3 4">CA1R205</strain>
    </source>
</reference>
<name>A0ABS1NQG3_9ACTN</name>
<dbReference type="PANTHER" id="PTHR30466">
    <property type="entry name" value="FLAVIN REDUCTASE"/>
    <property type="match status" value="1"/>
</dbReference>
<accession>A0ABS1NQG3</accession>
<dbReference type="Proteomes" id="UP000634229">
    <property type="component" value="Unassembled WGS sequence"/>
</dbReference>
<evidence type="ECO:0000313" key="4">
    <source>
        <dbReference type="Proteomes" id="UP000634229"/>
    </source>
</evidence>
<keyword evidence="1" id="KW-0560">Oxidoreductase</keyword>
<gene>
    <name evidence="3" type="ORF">JK363_36865</name>
</gene>
<dbReference type="EMBL" id="JAERRF010000038">
    <property type="protein sequence ID" value="MBL1102100.1"/>
    <property type="molecule type" value="Genomic_DNA"/>
</dbReference>
<protein>
    <submittedName>
        <fullName evidence="3">Flavin reductase family protein</fullName>
    </submittedName>
</protein>
<dbReference type="Pfam" id="PF01613">
    <property type="entry name" value="Flavin_Reduct"/>
    <property type="match status" value="1"/>
</dbReference>
<evidence type="ECO:0000313" key="3">
    <source>
        <dbReference type="EMBL" id="MBL1102100.1"/>
    </source>
</evidence>